<dbReference type="Proteomes" id="UP001281147">
    <property type="component" value="Unassembled WGS sequence"/>
</dbReference>
<reference evidence="1" key="1">
    <citation type="submission" date="2023-07" db="EMBL/GenBank/DDBJ databases">
        <title>Black Yeasts Isolated from many extreme environments.</title>
        <authorList>
            <person name="Coleine C."/>
            <person name="Stajich J.E."/>
            <person name="Selbmann L."/>
        </authorList>
    </citation>
    <scope>NUCLEOTIDE SEQUENCE</scope>
    <source>
        <strain evidence="1">CCFEE 5714</strain>
    </source>
</reference>
<gene>
    <name evidence="1" type="ORF">LTR37_000009</name>
</gene>
<evidence type="ECO:0000313" key="1">
    <source>
        <dbReference type="EMBL" id="KAK3725861.1"/>
    </source>
</evidence>
<evidence type="ECO:0000313" key="2">
    <source>
        <dbReference type="Proteomes" id="UP001281147"/>
    </source>
</evidence>
<comment type="caution">
    <text evidence="1">The sequence shown here is derived from an EMBL/GenBank/DDBJ whole genome shotgun (WGS) entry which is preliminary data.</text>
</comment>
<organism evidence="1 2">
    <name type="scientific">Vermiconidia calcicola</name>
    <dbReference type="NCBI Taxonomy" id="1690605"/>
    <lineage>
        <taxon>Eukaryota</taxon>
        <taxon>Fungi</taxon>
        <taxon>Dikarya</taxon>
        <taxon>Ascomycota</taxon>
        <taxon>Pezizomycotina</taxon>
        <taxon>Dothideomycetes</taxon>
        <taxon>Dothideomycetidae</taxon>
        <taxon>Mycosphaerellales</taxon>
        <taxon>Extremaceae</taxon>
        <taxon>Vermiconidia</taxon>
    </lineage>
</organism>
<proteinExistence type="predicted"/>
<accession>A0ACC3NZB0</accession>
<dbReference type="EMBL" id="JAUTXU010000001">
    <property type="protein sequence ID" value="KAK3725861.1"/>
    <property type="molecule type" value="Genomic_DNA"/>
</dbReference>
<sequence length="186" mass="19912">MLTTSILSLLILLDALGVIAYSHYLHLTALFSDDEDPRARFECWEIATPYSTYPTVGEAIPGVADVTNVSYVVLPPRSSEGIHRPPHPMFFVLLSGLAHVTLPEGEDELWIMEGVNGLMIAADVEGDGHYTDYPSDKPSVALQVTFKNGEMPAHRVVKKGVCGPSSGSSSTLQTGGLMDGSQAPLA</sequence>
<protein>
    <submittedName>
        <fullName evidence="1">Uncharacterized protein</fullName>
    </submittedName>
</protein>
<keyword evidence="2" id="KW-1185">Reference proteome</keyword>
<name>A0ACC3NZB0_9PEZI</name>